<protein>
    <submittedName>
        <fullName evidence="2">Uncharacterized protein</fullName>
    </submittedName>
</protein>
<dbReference type="Proteomes" id="UP000585474">
    <property type="component" value="Unassembled WGS sequence"/>
</dbReference>
<keyword evidence="3" id="KW-1185">Reference proteome</keyword>
<gene>
    <name evidence="2" type="ORF">Acr_26g0003850</name>
</gene>
<dbReference type="OrthoDB" id="1750920at2759"/>
<dbReference type="AlphaFoldDB" id="A0A7J0H276"/>
<organism evidence="2 3">
    <name type="scientific">Actinidia rufa</name>
    <dbReference type="NCBI Taxonomy" id="165716"/>
    <lineage>
        <taxon>Eukaryota</taxon>
        <taxon>Viridiplantae</taxon>
        <taxon>Streptophyta</taxon>
        <taxon>Embryophyta</taxon>
        <taxon>Tracheophyta</taxon>
        <taxon>Spermatophyta</taxon>
        <taxon>Magnoliopsida</taxon>
        <taxon>eudicotyledons</taxon>
        <taxon>Gunneridae</taxon>
        <taxon>Pentapetalae</taxon>
        <taxon>asterids</taxon>
        <taxon>Ericales</taxon>
        <taxon>Actinidiaceae</taxon>
        <taxon>Actinidia</taxon>
    </lineage>
</organism>
<proteinExistence type="predicted"/>
<dbReference type="EMBL" id="BJWL01000026">
    <property type="protein sequence ID" value="GFZ17115.1"/>
    <property type="molecule type" value="Genomic_DNA"/>
</dbReference>
<reference evidence="2 3" key="1">
    <citation type="submission" date="2019-07" db="EMBL/GenBank/DDBJ databases">
        <title>De Novo Assembly of kiwifruit Actinidia rufa.</title>
        <authorList>
            <person name="Sugita-Konishi S."/>
            <person name="Sato K."/>
            <person name="Mori E."/>
            <person name="Abe Y."/>
            <person name="Kisaki G."/>
            <person name="Hamano K."/>
            <person name="Suezawa K."/>
            <person name="Otani M."/>
            <person name="Fukuda T."/>
            <person name="Manabe T."/>
            <person name="Gomi K."/>
            <person name="Tabuchi M."/>
            <person name="Akimitsu K."/>
            <person name="Kataoka I."/>
        </authorList>
    </citation>
    <scope>NUCLEOTIDE SEQUENCE [LARGE SCALE GENOMIC DNA]</scope>
    <source>
        <strain evidence="3">cv. Fuchu</strain>
    </source>
</reference>
<sequence length="223" mass="25934">MTTQIPLPDASRASPVIMNMSLNWAQLLVHDDESLARFRADHRIPNNLTFMQVSVNFVWIVLTVDTLMQRERQEFTVEDLFHVYCVVRYRKNPETHMFEGSHYLHIWKPNQPQMRLVTDYLDKDLYLNDFIWGHPIIPPLRIPEQAPKPRSSLSDEVSDLFEGTLAKFRRLVKEVEGESSSSCELSSSNWDVDLGDEGGDDKAEVEDGEEVHPVYHIFRIYSN</sequence>
<evidence type="ECO:0000313" key="3">
    <source>
        <dbReference type="Proteomes" id="UP000585474"/>
    </source>
</evidence>
<accession>A0A7J0H276</accession>
<name>A0A7J0H276_9ERIC</name>
<evidence type="ECO:0000256" key="1">
    <source>
        <dbReference type="SAM" id="MobiDB-lite"/>
    </source>
</evidence>
<feature type="compositionally biased region" description="Acidic residues" evidence="1">
    <location>
        <begin position="193"/>
        <end position="205"/>
    </location>
</feature>
<feature type="region of interest" description="Disordered" evidence="1">
    <location>
        <begin position="181"/>
        <end position="205"/>
    </location>
</feature>
<evidence type="ECO:0000313" key="2">
    <source>
        <dbReference type="EMBL" id="GFZ17115.1"/>
    </source>
</evidence>
<comment type="caution">
    <text evidence="2">The sequence shown here is derived from an EMBL/GenBank/DDBJ whole genome shotgun (WGS) entry which is preliminary data.</text>
</comment>